<organism evidence="12 13">
    <name type="scientific">Candidatus Salinicoccus stercoripullorum</name>
    <dbReference type="NCBI Taxonomy" id="2838756"/>
    <lineage>
        <taxon>Bacteria</taxon>
        <taxon>Bacillati</taxon>
        <taxon>Bacillota</taxon>
        <taxon>Bacilli</taxon>
        <taxon>Bacillales</taxon>
        <taxon>Staphylococcaceae</taxon>
        <taxon>Salinicoccus</taxon>
    </lineage>
</organism>
<evidence type="ECO:0000256" key="10">
    <source>
        <dbReference type="SAM" id="Phobius"/>
    </source>
</evidence>
<dbReference type="AlphaFoldDB" id="A0A9D1QJ36"/>
<gene>
    <name evidence="12" type="ORF">H9891_09585</name>
</gene>
<dbReference type="Gene3D" id="1.10.3720.10">
    <property type="entry name" value="MetI-like"/>
    <property type="match status" value="1"/>
</dbReference>
<keyword evidence="4" id="KW-1003">Cell membrane</keyword>
<dbReference type="PANTHER" id="PTHR42929:SF1">
    <property type="entry name" value="INNER MEMBRANE ABC TRANSPORTER PERMEASE PROTEIN YDCU-RELATED"/>
    <property type="match status" value="1"/>
</dbReference>
<feature type="transmembrane region" description="Helical" evidence="10">
    <location>
        <begin position="145"/>
        <end position="171"/>
    </location>
</feature>
<evidence type="ECO:0000256" key="6">
    <source>
        <dbReference type="ARBA" id="ARBA00022692"/>
    </source>
</evidence>
<feature type="domain" description="ABC transmembrane type-1" evidence="11">
    <location>
        <begin position="63"/>
        <end position="271"/>
    </location>
</feature>
<dbReference type="PANTHER" id="PTHR42929">
    <property type="entry name" value="INNER MEMBRANE ABC TRANSPORTER PERMEASE PROTEIN YDCU-RELATED-RELATED"/>
    <property type="match status" value="1"/>
</dbReference>
<feature type="transmembrane region" description="Helical" evidence="10">
    <location>
        <begin position="192"/>
        <end position="214"/>
    </location>
</feature>
<evidence type="ECO:0000256" key="3">
    <source>
        <dbReference type="ARBA" id="ARBA00022448"/>
    </source>
</evidence>
<evidence type="ECO:0000256" key="9">
    <source>
        <dbReference type="ARBA" id="ARBA00023136"/>
    </source>
</evidence>
<evidence type="ECO:0000256" key="4">
    <source>
        <dbReference type="ARBA" id="ARBA00022475"/>
    </source>
</evidence>
<dbReference type="GO" id="GO:0015675">
    <property type="term" value="P:nickel cation transport"/>
    <property type="evidence" value="ECO:0007669"/>
    <property type="project" value="UniProtKB-KW"/>
</dbReference>
<feature type="transmembrane region" description="Helical" evidence="10">
    <location>
        <begin position="67"/>
        <end position="88"/>
    </location>
</feature>
<evidence type="ECO:0000256" key="7">
    <source>
        <dbReference type="ARBA" id="ARBA00022989"/>
    </source>
</evidence>
<feature type="transmembrane region" description="Helical" evidence="10">
    <location>
        <begin position="108"/>
        <end position="133"/>
    </location>
</feature>
<keyword evidence="6 10" id="KW-0812">Transmembrane</keyword>
<comment type="similarity">
    <text evidence="2">Belongs to the binding-protein-dependent transport system permease family. CysTW subfamily.</text>
</comment>
<comment type="caution">
    <text evidence="12">The sequence shown here is derived from an EMBL/GenBank/DDBJ whole genome shotgun (WGS) entry which is preliminary data.</text>
</comment>
<evidence type="ECO:0000256" key="1">
    <source>
        <dbReference type="ARBA" id="ARBA00004651"/>
    </source>
</evidence>
<name>A0A9D1QJ36_9STAP</name>
<keyword evidence="8" id="KW-0921">Nickel transport</keyword>
<dbReference type="PROSITE" id="PS50928">
    <property type="entry name" value="ABC_TM1"/>
    <property type="match status" value="1"/>
</dbReference>
<sequence>MFQMQKNKIYPLLGLLPLVLLITGFLILPLINMVFQSFQSSDGTFGVTQYISIFGDAFYLQAIKSSLTISLISATVAIIIAAIGGYSISRLASRANKVMVMITNMTSYFEGIPLAFSFIILLGNNGLFTLLFSQIGLDVFNEFNLYSWIGLIVVYIYFQIPFAIMLLLPTYQGLKADWRHASNLLGGSQFSYWRYVGIPILFPGIVGTYTILFANSLGAYATAYALVGSTYNLLPLQIGSLIAGDVFLQPNLASALGVVLATIMMIALWINGRIMRKVRRDLK</sequence>
<dbReference type="EMBL" id="DXHR01000031">
    <property type="protein sequence ID" value="HIW13389.1"/>
    <property type="molecule type" value="Genomic_DNA"/>
</dbReference>
<keyword evidence="8" id="KW-0406">Ion transport</keyword>
<comment type="subcellular location">
    <subcellularLocation>
        <location evidence="1">Cell membrane</location>
        <topology evidence="1">Multi-pass membrane protein</topology>
    </subcellularLocation>
</comment>
<reference evidence="12" key="2">
    <citation type="submission" date="2021-04" db="EMBL/GenBank/DDBJ databases">
        <authorList>
            <person name="Gilroy R."/>
        </authorList>
    </citation>
    <scope>NUCLEOTIDE SEQUENCE</scope>
    <source>
        <strain evidence="12">ChiHjej13B12-752</strain>
    </source>
</reference>
<proteinExistence type="inferred from homology"/>
<dbReference type="GO" id="GO:0005886">
    <property type="term" value="C:plasma membrane"/>
    <property type="evidence" value="ECO:0007669"/>
    <property type="project" value="UniProtKB-SubCell"/>
</dbReference>
<evidence type="ECO:0000259" key="11">
    <source>
        <dbReference type="PROSITE" id="PS50928"/>
    </source>
</evidence>
<dbReference type="CDD" id="cd06261">
    <property type="entry name" value="TM_PBP2"/>
    <property type="match status" value="1"/>
</dbReference>
<keyword evidence="9 10" id="KW-0472">Membrane</keyword>
<dbReference type="InterPro" id="IPR035906">
    <property type="entry name" value="MetI-like_sf"/>
</dbReference>
<dbReference type="GO" id="GO:0055085">
    <property type="term" value="P:transmembrane transport"/>
    <property type="evidence" value="ECO:0007669"/>
    <property type="project" value="InterPro"/>
</dbReference>
<accession>A0A9D1QJ36</accession>
<feature type="transmembrane region" description="Helical" evidence="10">
    <location>
        <begin position="252"/>
        <end position="270"/>
    </location>
</feature>
<reference evidence="12" key="1">
    <citation type="journal article" date="2021" name="PeerJ">
        <title>Extensive microbial diversity within the chicken gut microbiome revealed by metagenomics and culture.</title>
        <authorList>
            <person name="Gilroy R."/>
            <person name="Ravi A."/>
            <person name="Getino M."/>
            <person name="Pursley I."/>
            <person name="Horton D.L."/>
            <person name="Alikhan N.F."/>
            <person name="Baker D."/>
            <person name="Gharbi K."/>
            <person name="Hall N."/>
            <person name="Watson M."/>
            <person name="Adriaenssens E.M."/>
            <person name="Foster-Nyarko E."/>
            <person name="Jarju S."/>
            <person name="Secka A."/>
            <person name="Antonio M."/>
            <person name="Oren A."/>
            <person name="Chaudhuri R.R."/>
            <person name="La Ragione R."/>
            <person name="Hildebrand F."/>
            <person name="Pallen M.J."/>
        </authorList>
    </citation>
    <scope>NUCLEOTIDE SEQUENCE</scope>
    <source>
        <strain evidence="12">ChiHjej13B12-752</strain>
    </source>
</reference>
<protein>
    <submittedName>
        <fullName evidence="12">ABC transporter permease</fullName>
    </submittedName>
</protein>
<evidence type="ECO:0000313" key="13">
    <source>
        <dbReference type="Proteomes" id="UP000823989"/>
    </source>
</evidence>
<evidence type="ECO:0000313" key="12">
    <source>
        <dbReference type="EMBL" id="HIW13389.1"/>
    </source>
</evidence>
<evidence type="ECO:0000256" key="2">
    <source>
        <dbReference type="ARBA" id="ARBA00007069"/>
    </source>
</evidence>
<dbReference type="Proteomes" id="UP000823989">
    <property type="component" value="Unassembled WGS sequence"/>
</dbReference>
<keyword evidence="5" id="KW-0533">Nickel</keyword>
<evidence type="ECO:0000256" key="8">
    <source>
        <dbReference type="ARBA" id="ARBA00023112"/>
    </source>
</evidence>
<dbReference type="SUPFAM" id="SSF161098">
    <property type="entry name" value="MetI-like"/>
    <property type="match status" value="1"/>
</dbReference>
<evidence type="ECO:0000256" key="5">
    <source>
        <dbReference type="ARBA" id="ARBA00022596"/>
    </source>
</evidence>
<dbReference type="InterPro" id="IPR000515">
    <property type="entry name" value="MetI-like"/>
</dbReference>
<keyword evidence="3" id="KW-0813">Transport</keyword>
<feature type="transmembrane region" description="Helical" evidence="10">
    <location>
        <begin position="12"/>
        <end position="35"/>
    </location>
</feature>
<keyword evidence="7 10" id="KW-1133">Transmembrane helix</keyword>